<evidence type="ECO:0000259" key="5">
    <source>
        <dbReference type="PROSITE" id="PS50865"/>
    </source>
</evidence>
<evidence type="ECO:0000256" key="3">
    <source>
        <dbReference type="ARBA" id="ARBA00022833"/>
    </source>
</evidence>
<dbReference type="Gene3D" id="6.10.140.2220">
    <property type="match status" value="1"/>
</dbReference>
<name>A0A165KHX8_EXIGL</name>
<evidence type="ECO:0000313" key="7">
    <source>
        <dbReference type="Proteomes" id="UP000077266"/>
    </source>
</evidence>
<gene>
    <name evidence="6" type="ORF">EXIGLDRAFT_833721</name>
</gene>
<proteinExistence type="predicted"/>
<dbReference type="Pfam" id="PF01753">
    <property type="entry name" value="zf-MYND"/>
    <property type="match status" value="1"/>
</dbReference>
<dbReference type="STRING" id="1314781.A0A165KHX8"/>
<dbReference type="InParanoid" id="A0A165KHX8"/>
<protein>
    <recommendedName>
        <fullName evidence="5">MYND-type domain-containing protein</fullName>
    </recommendedName>
</protein>
<evidence type="ECO:0000256" key="2">
    <source>
        <dbReference type="ARBA" id="ARBA00022771"/>
    </source>
</evidence>
<dbReference type="Proteomes" id="UP000077266">
    <property type="component" value="Unassembled WGS sequence"/>
</dbReference>
<sequence>MAPTGRPSADDFAVALGIIPGSGAPSCEQERWMRLKEEVSNLRENLNQEEISLSQFGALYFPALVTLWKSPPAPAERCVYNGLALDLKEEDLEAYGPYDIMLEALQGNPYFYKFMRTKNTDIVELRRSMGRILAHRLAKRVAVWEAALQPGGERADYPFDIYRMDSPFPSVDCATGPTQLLCTLLCYESRQSLEALAAEPEIRDVLLPVLRKWTRRYARRCLLGDTAMRCEMILSLNPLWLHMATEMRRQNKVGEGLECALPACTRTADLKKCGKCETAKYCSAEHQRAHYPKHKALCFRTVF</sequence>
<evidence type="ECO:0000256" key="4">
    <source>
        <dbReference type="PROSITE-ProRule" id="PRU00134"/>
    </source>
</evidence>
<keyword evidence="1" id="KW-0479">Metal-binding</keyword>
<dbReference type="InterPro" id="IPR002893">
    <property type="entry name" value="Znf_MYND"/>
</dbReference>
<dbReference type="AlphaFoldDB" id="A0A165KHX8"/>
<accession>A0A165KHX8</accession>
<dbReference type="SUPFAM" id="SSF144232">
    <property type="entry name" value="HIT/MYND zinc finger-like"/>
    <property type="match status" value="1"/>
</dbReference>
<evidence type="ECO:0000256" key="1">
    <source>
        <dbReference type="ARBA" id="ARBA00022723"/>
    </source>
</evidence>
<dbReference type="EMBL" id="KV425944">
    <property type="protein sequence ID" value="KZV96360.1"/>
    <property type="molecule type" value="Genomic_DNA"/>
</dbReference>
<keyword evidence="2 4" id="KW-0863">Zinc-finger</keyword>
<keyword evidence="3" id="KW-0862">Zinc</keyword>
<dbReference type="PROSITE" id="PS50865">
    <property type="entry name" value="ZF_MYND_2"/>
    <property type="match status" value="1"/>
</dbReference>
<dbReference type="OrthoDB" id="432970at2759"/>
<feature type="domain" description="MYND-type" evidence="5">
    <location>
        <begin position="261"/>
        <end position="298"/>
    </location>
</feature>
<reference evidence="6 7" key="1">
    <citation type="journal article" date="2016" name="Mol. Biol. Evol.">
        <title>Comparative Genomics of Early-Diverging Mushroom-Forming Fungi Provides Insights into the Origins of Lignocellulose Decay Capabilities.</title>
        <authorList>
            <person name="Nagy L.G."/>
            <person name="Riley R."/>
            <person name="Tritt A."/>
            <person name="Adam C."/>
            <person name="Daum C."/>
            <person name="Floudas D."/>
            <person name="Sun H."/>
            <person name="Yadav J.S."/>
            <person name="Pangilinan J."/>
            <person name="Larsson K.H."/>
            <person name="Matsuura K."/>
            <person name="Barry K."/>
            <person name="Labutti K."/>
            <person name="Kuo R."/>
            <person name="Ohm R.A."/>
            <person name="Bhattacharya S.S."/>
            <person name="Shirouzu T."/>
            <person name="Yoshinaga Y."/>
            <person name="Martin F.M."/>
            <person name="Grigoriev I.V."/>
            <person name="Hibbett D.S."/>
        </authorList>
    </citation>
    <scope>NUCLEOTIDE SEQUENCE [LARGE SCALE GENOMIC DNA]</scope>
    <source>
        <strain evidence="6 7">HHB12029</strain>
    </source>
</reference>
<evidence type="ECO:0000313" key="6">
    <source>
        <dbReference type="EMBL" id="KZV96360.1"/>
    </source>
</evidence>
<keyword evidence="7" id="KW-1185">Reference proteome</keyword>
<dbReference type="GO" id="GO:0008270">
    <property type="term" value="F:zinc ion binding"/>
    <property type="evidence" value="ECO:0007669"/>
    <property type="project" value="UniProtKB-KW"/>
</dbReference>
<organism evidence="6 7">
    <name type="scientific">Exidia glandulosa HHB12029</name>
    <dbReference type="NCBI Taxonomy" id="1314781"/>
    <lineage>
        <taxon>Eukaryota</taxon>
        <taxon>Fungi</taxon>
        <taxon>Dikarya</taxon>
        <taxon>Basidiomycota</taxon>
        <taxon>Agaricomycotina</taxon>
        <taxon>Agaricomycetes</taxon>
        <taxon>Auriculariales</taxon>
        <taxon>Exidiaceae</taxon>
        <taxon>Exidia</taxon>
    </lineage>
</organism>